<keyword evidence="3" id="KW-1185">Reference proteome</keyword>
<accession>A0A4Q4Z4T1</accession>
<comment type="caution">
    <text evidence="2">The sequence shown here is derived from an EMBL/GenBank/DDBJ whole genome shotgun (WGS) entry which is preliminary data.</text>
</comment>
<dbReference type="SUPFAM" id="SSF47336">
    <property type="entry name" value="ACP-like"/>
    <property type="match status" value="1"/>
</dbReference>
<dbReference type="Gene3D" id="1.10.1200.10">
    <property type="entry name" value="ACP-like"/>
    <property type="match status" value="1"/>
</dbReference>
<name>A0A4Q4Z4T1_9ACTN</name>
<gene>
    <name evidence="2" type="ORF">EKO23_21110</name>
</gene>
<dbReference type="InterPro" id="IPR036736">
    <property type="entry name" value="ACP-like_sf"/>
</dbReference>
<dbReference type="RefSeq" id="WP_134720423.1">
    <property type="nucleotide sequence ID" value="NZ_SDKM01000043.1"/>
</dbReference>
<reference evidence="2 3" key="1">
    <citation type="submission" date="2019-01" db="EMBL/GenBank/DDBJ databases">
        <title>Nocardioides guangzhouensis sp. nov., an actinobacterium isolated from soil.</title>
        <authorList>
            <person name="Fu Y."/>
            <person name="Cai Y."/>
            <person name="Lin Z."/>
            <person name="Chen P."/>
        </authorList>
    </citation>
    <scope>NUCLEOTIDE SEQUENCE [LARGE SCALE GENOMIC DNA]</scope>
    <source>
        <strain evidence="2 3">130</strain>
    </source>
</reference>
<dbReference type="OrthoDB" id="9810922at2"/>
<dbReference type="AlphaFoldDB" id="A0A4Q4Z4T1"/>
<organism evidence="2 3">
    <name type="scientific">Nocardioides guangzhouensis</name>
    <dbReference type="NCBI Taxonomy" id="2497878"/>
    <lineage>
        <taxon>Bacteria</taxon>
        <taxon>Bacillati</taxon>
        <taxon>Actinomycetota</taxon>
        <taxon>Actinomycetes</taxon>
        <taxon>Propionibacteriales</taxon>
        <taxon>Nocardioidaceae</taxon>
        <taxon>Nocardioides</taxon>
    </lineage>
</organism>
<dbReference type="EMBL" id="SDKM01000043">
    <property type="protein sequence ID" value="RYP82683.1"/>
    <property type="molecule type" value="Genomic_DNA"/>
</dbReference>
<evidence type="ECO:0000313" key="3">
    <source>
        <dbReference type="Proteomes" id="UP000295198"/>
    </source>
</evidence>
<dbReference type="Proteomes" id="UP000295198">
    <property type="component" value="Unassembled WGS sequence"/>
</dbReference>
<feature type="domain" description="Carrier" evidence="1">
    <location>
        <begin position="14"/>
        <end position="71"/>
    </location>
</feature>
<sequence>MTTHHLDDAAARAAVTEAVRRVVPDAVMPADDVPLRRDLELDSLDFLAFVEHLARITGVPIAEADYPALATMSSCVAFLGARHEP</sequence>
<dbReference type="Pfam" id="PF00550">
    <property type="entry name" value="PP-binding"/>
    <property type="match status" value="1"/>
</dbReference>
<dbReference type="InterPro" id="IPR009081">
    <property type="entry name" value="PP-bd_ACP"/>
</dbReference>
<evidence type="ECO:0000259" key="1">
    <source>
        <dbReference type="Pfam" id="PF00550"/>
    </source>
</evidence>
<proteinExistence type="predicted"/>
<protein>
    <submittedName>
        <fullName evidence="2">Acyl carrier protein</fullName>
    </submittedName>
</protein>
<evidence type="ECO:0000313" key="2">
    <source>
        <dbReference type="EMBL" id="RYP82683.1"/>
    </source>
</evidence>